<keyword evidence="5 9" id="KW-0378">Hydrolase</keyword>
<evidence type="ECO:0000256" key="7">
    <source>
        <dbReference type="ARBA" id="ARBA00023295"/>
    </source>
</evidence>
<dbReference type="EMBL" id="JBHLUH010000010">
    <property type="protein sequence ID" value="MFC0527859.1"/>
    <property type="molecule type" value="Genomic_DNA"/>
</dbReference>
<comment type="caution">
    <text evidence="12">The sequence shown here is derived from an EMBL/GenBank/DDBJ whole genome shotgun (WGS) entry which is preliminary data.</text>
</comment>
<reference evidence="12 13" key="1">
    <citation type="submission" date="2024-09" db="EMBL/GenBank/DDBJ databases">
        <authorList>
            <person name="Sun Q."/>
            <person name="Mori K."/>
        </authorList>
    </citation>
    <scope>NUCLEOTIDE SEQUENCE [LARGE SCALE GENOMIC DNA]</scope>
    <source>
        <strain evidence="12 13">TBRC 3947</strain>
    </source>
</reference>
<comment type="similarity">
    <text evidence="2 9">Belongs to the glycosyl hydrolase 10 (cellulase F) family.</text>
</comment>
<dbReference type="Gene3D" id="3.20.20.80">
    <property type="entry name" value="Glycosidases"/>
    <property type="match status" value="1"/>
</dbReference>
<evidence type="ECO:0000256" key="4">
    <source>
        <dbReference type="ARBA" id="ARBA00022729"/>
    </source>
</evidence>
<keyword evidence="4 10" id="KW-0732">Signal</keyword>
<protein>
    <recommendedName>
        <fullName evidence="9">Beta-xylanase</fullName>
        <ecNumber evidence="9">3.2.1.8</ecNumber>
    </recommendedName>
</protein>
<proteinExistence type="inferred from homology"/>
<keyword evidence="8 9" id="KW-0624">Polysaccharide degradation</keyword>
<feature type="chain" id="PRO_5045965883" description="Beta-xylanase" evidence="10">
    <location>
        <begin position="28"/>
        <end position="380"/>
    </location>
</feature>
<dbReference type="EC" id="3.2.1.8" evidence="9"/>
<name>A0ABV6M030_9ACTN</name>
<evidence type="ECO:0000256" key="6">
    <source>
        <dbReference type="ARBA" id="ARBA00023277"/>
    </source>
</evidence>
<dbReference type="InterPro" id="IPR017853">
    <property type="entry name" value="GH"/>
</dbReference>
<sequence length="380" mass="41089">MKVTRVVAGAAVAAAVLVSLNATGAPAAPTGGVAAVPASVPGAAALTATKGGGNANADTLRALAKRAGLKIGTAVDMSALADDATYKERVAAEFNSVTAENVMKWSEIERERGVLDFGPADELVRFARQNGQGVRGHTLLWHNQNPEWLTQGVADGSIDATELRKILKQHIFDVAGHFRGKVYAWDVANEVIDDNGNLRDTFWLQKLGPGYIADAFRWAHQADPKAKLYINDYNVEGLNAKTDAYYALVKQLKKDRVPIHGFGMQGHLGVQYGFDGRALQNVQRFEALGLETSFTEVDVRMIMPTDNAKLQAQANGYSVLLRACLLAKRCTSYTVWGFTDKYSWVPGWFDGEGAANLLDENYGQKPAYQAVSQTLAVAGR</sequence>
<evidence type="ECO:0000313" key="12">
    <source>
        <dbReference type="EMBL" id="MFC0527859.1"/>
    </source>
</evidence>
<evidence type="ECO:0000256" key="10">
    <source>
        <dbReference type="SAM" id="SignalP"/>
    </source>
</evidence>
<dbReference type="PANTHER" id="PTHR31490">
    <property type="entry name" value="GLYCOSYL HYDROLASE"/>
    <property type="match status" value="1"/>
</dbReference>
<organism evidence="12 13">
    <name type="scientific">Phytohabitans kaempferiae</name>
    <dbReference type="NCBI Taxonomy" id="1620943"/>
    <lineage>
        <taxon>Bacteria</taxon>
        <taxon>Bacillati</taxon>
        <taxon>Actinomycetota</taxon>
        <taxon>Actinomycetes</taxon>
        <taxon>Micromonosporales</taxon>
        <taxon>Micromonosporaceae</taxon>
    </lineage>
</organism>
<evidence type="ECO:0000256" key="9">
    <source>
        <dbReference type="RuleBase" id="RU361174"/>
    </source>
</evidence>
<comment type="catalytic activity">
    <reaction evidence="1 9">
        <text>Endohydrolysis of (1-&gt;4)-beta-D-xylosidic linkages in xylans.</text>
        <dbReference type="EC" id="3.2.1.8"/>
    </reaction>
</comment>
<dbReference type="PRINTS" id="PR00134">
    <property type="entry name" value="GLHYDRLASE10"/>
</dbReference>
<evidence type="ECO:0000256" key="3">
    <source>
        <dbReference type="ARBA" id="ARBA00022651"/>
    </source>
</evidence>
<evidence type="ECO:0000256" key="2">
    <source>
        <dbReference type="ARBA" id="ARBA00007495"/>
    </source>
</evidence>
<keyword evidence="3" id="KW-0858">Xylan degradation</keyword>
<keyword evidence="7 9" id="KW-0326">Glycosidase</keyword>
<gene>
    <name evidence="12" type="ORF">ACFFIA_09310</name>
</gene>
<keyword evidence="6 9" id="KW-0119">Carbohydrate metabolism</keyword>
<dbReference type="InterPro" id="IPR044846">
    <property type="entry name" value="GH10"/>
</dbReference>
<dbReference type="SMART" id="SM00633">
    <property type="entry name" value="Glyco_10"/>
    <property type="match status" value="1"/>
</dbReference>
<dbReference type="SUPFAM" id="SSF51445">
    <property type="entry name" value="(Trans)glycosidases"/>
    <property type="match status" value="1"/>
</dbReference>
<keyword evidence="13" id="KW-1185">Reference proteome</keyword>
<evidence type="ECO:0000259" key="11">
    <source>
        <dbReference type="PROSITE" id="PS51760"/>
    </source>
</evidence>
<evidence type="ECO:0000256" key="5">
    <source>
        <dbReference type="ARBA" id="ARBA00022801"/>
    </source>
</evidence>
<evidence type="ECO:0000256" key="1">
    <source>
        <dbReference type="ARBA" id="ARBA00000681"/>
    </source>
</evidence>
<dbReference type="PROSITE" id="PS51760">
    <property type="entry name" value="GH10_2"/>
    <property type="match status" value="1"/>
</dbReference>
<dbReference type="Proteomes" id="UP001589867">
    <property type="component" value="Unassembled WGS sequence"/>
</dbReference>
<dbReference type="PANTHER" id="PTHR31490:SF88">
    <property type="entry name" value="BETA-XYLANASE"/>
    <property type="match status" value="1"/>
</dbReference>
<dbReference type="RefSeq" id="WP_377248593.1">
    <property type="nucleotide sequence ID" value="NZ_JBHLUH010000010.1"/>
</dbReference>
<evidence type="ECO:0000313" key="13">
    <source>
        <dbReference type="Proteomes" id="UP001589867"/>
    </source>
</evidence>
<dbReference type="InterPro" id="IPR001000">
    <property type="entry name" value="GH10_dom"/>
</dbReference>
<feature type="domain" description="GH10" evidence="11">
    <location>
        <begin position="54"/>
        <end position="374"/>
    </location>
</feature>
<accession>A0ABV6M030</accession>
<feature type="signal peptide" evidence="10">
    <location>
        <begin position="1"/>
        <end position="27"/>
    </location>
</feature>
<evidence type="ECO:0000256" key="8">
    <source>
        <dbReference type="ARBA" id="ARBA00023326"/>
    </source>
</evidence>
<dbReference type="Pfam" id="PF00331">
    <property type="entry name" value="Glyco_hydro_10"/>
    <property type="match status" value="1"/>
</dbReference>